<evidence type="ECO:0000256" key="1">
    <source>
        <dbReference type="ARBA" id="ARBA00013191"/>
    </source>
</evidence>
<dbReference type="InterPro" id="IPR016039">
    <property type="entry name" value="Thiolase-like"/>
</dbReference>
<evidence type="ECO:0000313" key="6">
    <source>
        <dbReference type="EnsemblProtists" id="EOD24665"/>
    </source>
</evidence>
<name>A0A0D3JMD0_EMIH1</name>
<protein>
    <recommendedName>
        <fullName evidence="1">beta-ketoacyl-[acyl-carrier-protein] synthase I</fullName>
        <ecNumber evidence="1">2.3.1.41</ecNumber>
    </recommendedName>
</protein>
<evidence type="ECO:0000256" key="2">
    <source>
        <dbReference type="ARBA" id="ARBA00022679"/>
    </source>
</evidence>
<keyword evidence="4" id="KW-0472">Membrane</keyword>
<accession>A0A0D3JMD0</accession>
<dbReference type="GO" id="GO:0006633">
    <property type="term" value="P:fatty acid biosynthetic process"/>
    <property type="evidence" value="ECO:0007669"/>
    <property type="project" value="TreeGrafter"/>
</dbReference>
<sequence>MECSEPPPAGVDGPHPPLPVSALLVAATIATVGVVVAFLMWSKLRGWRPPPKAMKEMECSRAAEPTASTACPPPVEATAANAVSSSRDETGTAETSPASLALARRVRALGLHLGDSFVSGISVGLPNSASGRRVFDSTNLQALLRGESLIEPLPRPLVQAQLARNVVQVSKSPTGERLRRPLSALQEVVQIASRIGGFDLAADFGVDPRIVETLDTTYALAIGAGLQALQDAGLVDGPPSSANRHRRSASEPNFHAAAAGAGGGVGCGSGAPLPGSSGRDKPWRLDKRHRDETGVIFAASFPALDSLVDELSRFMTDGFARATGAARRSLAVELEAHATRLDPPARQALLDLCAGLLAGEPVVDLDAAAGASPAGAKSAAAGAKGAPAAAANGVNGGGDGGGAPRYEFNRKLLFKLLVMANSQLAELVGARGPNLHINAACAGTTAAISLACDWLRAGRCARVVVISADNPSSDSLLPWIGTGFLALGAASTRPSAAEAALPFDKRRNGMILGAGAVGLVLETDTALASRPAASPRAKVLGTVHTNSAFHASAIGTSHAAETLEALLQQVEAVHGLTRTEIADALLYFSHETCTHARGGGCAGAEMTALRAAFGTETRKIIITNTKGMTGHAMGVCFEDAVAVASLSSGFVPPVINHEQADPLLGSLRLSEGGTHDAKYALHFAAGFGSQVSYVLYARC</sequence>
<dbReference type="GO" id="GO:0004315">
    <property type="term" value="F:3-oxoacyl-[acyl-carrier-protein] synthase activity"/>
    <property type="evidence" value="ECO:0007669"/>
    <property type="project" value="UniProtKB-EC"/>
</dbReference>
<dbReference type="SUPFAM" id="SSF53901">
    <property type="entry name" value="Thiolase-like"/>
    <property type="match status" value="2"/>
</dbReference>
<dbReference type="RefSeq" id="XP_005777094.1">
    <property type="nucleotide sequence ID" value="XM_005777037.1"/>
</dbReference>
<keyword evidence="2" id="KW-0808">Transferase</keyword>
<organism evidence="6 7">
    <name type="scientific">Emiliania huxleyi (strain CCMP1516)</name>
    <dbReference type="NCBI Taxonomy" id="280463"/>
    <lineage>
        <taxon>Eukaryota</taxon>
        <taxon>Haptista</taxon>
        <taxon>Haptophyta</taxon>
        <taxon>Prymnesiophyceae</taxon>
        <taxon>Isochrysidales</taxon>
        <taxon>Noelaerhabdaceae</taxon>
        <taxon>Emiliania</taxon>
    </lineage>
</organism>
<dbReference type="PROSITE" id="PS52004">
    <property type="entry name" value="KS3_2"/>
    <property type="match status" value="1"/>
</dbReference>
<dbReference type="EnsemblProtists" id="EOD24665">
    <property type="protein sequence ID" value="EOD24665"/>
    <property type="gene ID" value="EMIHUDRAFT_435434"/>
</dbReference>
<dbReference type="PANTHER" id="PTHR11712:SF336">
    <property type="entry name" value="3-OXOACYL-[ACYL-CARRIER-PROTEIN] SYNTHASE, MITOCHONDRIAL"/>
    <property type="match status" value="1"/>
</dbReference>
<dbReference type="OMA" id="IGRCERM"/>
<evidence type="ECO:0000256" key="3">
    <source>
        <dbReference type="SAM" id="MobiDB-lite"/>
    </source>
</evidence>
<keyword evidence="4" id="KW-0812">Transmembrane</keyword>
<dbReference type="GO" id="GO:0005739">
    <property type="term" value="C:mitochondrion"/>
    <property type="evidence" value="ECO:0007669"/>
    <property type="project" value="TreeGrafter"/>
</dbReference>
<dbReference type="Gene3D" id="3.40.47.10">
    <property type="match status" value="2"/>
</dbReference>
<keyword evidence="7" id="KW-1185">Reference proteome</keyword>
<dbReference type="AlphaFoldDB" id="A0A0D3JMD0"/>
<dbReference type="KEGG" id="ehx:EMIHUDRAFT_435434"/>
<dbReference type="GeneID" id="17270212"/>
<reference evidence="6" key="2">
    <citation type="submission" date="2024-10" db="UniProtKB">
        <authorList>
            <consortium name="EnsemblProtists"/>
        </authorList>
    </citation>
    <scope>IDENTIFICATION</scope>
</reference>
<evidence type="ECO:0000313" key="7">
    <source>
        <dbReference type="Proteomes" id="UP000013827"/>
    </source>
</evidence>
<dbReference type="EC" id="2.3.1.41" evidence="1"/>
<dbReference type="PaxDb" id="2903-EOD24665"/>
<dbReference type="InterPro" id="IPR000794">
    <property type="entry name" value="Beta-ketoacyl_synthase"/>
</dbReference>
<dbReference type="Pfam" id="PF00109">
    <property type="entry name" value="ketoacyl-synt"/>
    <property type="match status" value="1"/>
</dbReference>
<proteinExistence type="predicted"/>
<dbReference type="Proteomes" id="UP000013827">
    <property type="component" value="Unassembled WGS sequence"/>
</dbReference>
<evidence type="ECO:0000259" key="5">
    <source>
        <dbReference type="PROSITE" id="PS52004"/>
    </source>
</evidence>
<reference evidence="7" key="1">
    <citation type="journal article" date="2013" name="Nature">
        <title>Pan genome of the phytoplankton Emiliania underpins its global distribution.</title>
        <authorList>
            <person name="Read B.A."/>
            <person name="Kegel J."/>
            <person name="Klute M.J."/>
            <person name="Kuo A."/>
            <person name="Lefebvre S.C."/>
            <person name="Maumus F."/>
            <person name="Mayer C."/>
            <person name="Miller J."/>
            <person name="Monier A."/>
            <person name="Salamov A."/>
            <person name="Young J."/>
            <person name="Aguilar M."/>
            <person name="Claverie J.M."/>
            <person name="Frickenhaus S."/>
            <person name="Gonzalez K."/>
            <person name="Herman E.K."/>
            <person name="Lin Y.C."/>
            <person name="Napier J."/>
            <person name="Ogata H."/>
            <person name="Sarno A.F."/>
            <person name="Shmutz J."/>
            <person name="Schroeder D."/>
            <person name="de Vargas C."/>
            <person name="Verret F."/>
            <person name="von Dassow P."/>
            <person name="Valentin K."/>
            <person name="Van de Peer Y."/>
            <person name="Wheeler G."/>
            <person name="Dacks J.B."/>
            <person name="Delwiche C.F."/>
            <person name="Dyhrman S.T."/>
            <person name="Glockner G."/>
            <person name="John U."/>
            <person name="Richards T."/>
            <person name="Worden A.Z."/>
            <person name="Zhang X."/>
            <person name="Grigoriev I.V."/>
            <person name="Allen A.E."/>
            <person name="Bidle K."/>
            <person name="Borodovsky M."/>
            <person name="Bowler C."/>
            <person name="Brownlee C."/>
            <person name="Cock J.M."/>
            <person name="Elias M."/>
            <person name="Gladyshev V.N."/>
            <person name="Groth M."/>
            <person name="Guda C."/>
            <person name="Hadaegh A."/>
            <person name="Iglesias-Rodriguez M.D."/>
            <person name="Jenkins J."/>
            <person name="Jones B.M."/>
            <person name="Lawson T."/>
            <person name="Leese F."/>
            <person name="Lindquist E."/>
            <person name="Lobanov A."/>
            <person name="Lomsadze A."/>
            <person name="Malik S.B."/>
            <person name="Marsh M.E."/>
            <person name="Mackinder L."/>
            <person name="Mock T."/>
            <person name="Mueller-Roeber B."/>
            <person name="Pagarete A."/>
            <person name="Parker M."/>
            <person name="Probert I."/>
            <person name="Quesneville H."/>
            <person name="Raines C."/>
            <person name="Rensing S.A."/>
            <person name="Riano-Pachon D.M."/>
            <person name="Richier S."/>
            <person name="Rokitta S."/>
            <person name="Shiraiwa Y."/>
            <person name="Soanes D.M."/>
            <person name="van der Giezen M."/>
            <person name="Wahlund T.M."/>
            <person name="Williams B."/>
            <person name="Wilson W."/>
            <person name="Wolfe G."/>
            <person name="Wurch L.L."/>
        </authorList>
    </citation>
    <scope>NUCLEOTIDE SEQUENCE</scope>
</reference>
<dbReference type="InterPro" id="IPR020841">
    <property type="entry name" value="PKS_Beta-ketoAc_synthase_dom"/>
</dbReference>
<dbReference type="eggNOG" id="KOG1394">
    <property type="taxonomic scope" value="Eukaryota"/>
</dbReference>
<evidence type="ECO:0000256" key="4">
    <source>
        <dbReference type="SAM" id="Phobius"/>
    </source>
</evidence>
<feature type="transmembrane region" description="Helical" evidence="4">
    <location>
        <begin position="20"/>
        <end position="41"/>
    </location>
</feature>
<dbReference type="STRING" id="2903.R1ED85"/>
<dbReference type="PANTHER" id="PTHR11712">
    <property type="entry name" value="POLYKETIDE SYNTHASE-RELATED"/>
    <property type="match status" value="1"/>
</dbReference>
<feature type="domain" description="Ketosynthase family 3 (KS3)" evidence="5">
    <location>
        <begin position="113"/>
        <end position="698"/>
    </location>
</feature>
<feature type="region of interest" description="Disordered" evidence="3">
    <location>
        <begin position="265"/>
        <end position="284"/>
    </location>
</feature>
<feature type="region of interest" description="Disordered" evidence="3">
    <location>
        <begin position="58"/>
        <end position="97"/>
    </location>
</feature>
<keyword evidence="4" id="KW-1133">Transmembrane helix</keyword>
<dbReference type="HOGENOM" id="CLU_482788_0_0_1"/>
<dbReference type="InterPro" id="IPR014030">
    <property type="entry name" value="Ketoacyl_synth_N"/>
</dbReference>